<proteinExistence type="predicted"/>
<dbReference type="Proteomes" id="UP001056120">
    <property type="component" value="Linkage Group LG16"/>
</dbReference>
<dbReference type="EMBL" id="CM042033">
    <property type="protein sequence ID" value="KAI3774529.1"/>
    <property type="molecule type" value="Genomic_DNA"/>
</dbReference>
<protein>
    <submittedName>
        <fullName evidence="1">Uncharacterized protein</fullName>
    </submittedName>
</protein>
<evidence type="ECO:0000313" key="2">
    <source>
        <dbReference type="Proteomes" id="UP001056120"/>
    </source>
</evidence>
<reference evidence="1 2" key="2">
    <citation type="journal article" date="2022" name="Mol. Ecol. Resour.">
        <title>The genomes of chicory, endive, great burdock and yacon provide insights into Asteraceae paleo-polyploidization history and plant inulin production.</title>
        <authorList>
            <person name="Fan W."/>
            <person name="Wang S."/>
            <person name="Wang H."/>
            <person name="Wang A."/>
            <person name="Jiang F."/>
            <person name="Liu H."/>
            <person name="Zhao H."/>
            <person name="Xu D."/>
            <person name="Zhang Y."/>
        </authorList>
    </citation>
    <scope>NUCLEOTIDE SEQUENCE [LARGE SCALE GENOMIC DNA]</scope>
    <source>
        <strain evidence="2">cv. Yunnan</strain>
        <tissue evidence="1">Leaves</tissue>
    </source>
</reference>
<reference evidence="2" key="1">
    <citation type="journal article" date="2022" name="Mol. Ecol. Resour.">
        <title>The genomes of chicory, endive, great burdock and yacon provide insights into Asteraceae palaeo-polyploidization history and plant inulin production.</title>
        <authorList>
            <person name="Fan W."/>
            <person name="Wang S."/>
            <person name="Wang H."/>
            <person name="Wang A."/>
            <person name="Jiang F."/>
            <person name="Liu H."/>
            <person name="Zhao H."/>
            <person name="Xu D."/>
            <person name="Zhang Y."/>
        </authorList>
    </citation>
    <scope>NUCLEOTIDE SEQUENCE [LARGE SCALE GENOMIC DNA]</scope>
    <source>
        <strain evidence="2">cv. Yunnan</strain>
    </source>
</reference>
<accession>A0ACB9FTR4</accession>
<organism evidence="1 2">
    <name type="scientific">Smallanthus sonchifolius</name>
    <dbReference type="NCBI Taxonomy" id="185202"/>
    <lineage>
        <taxon>Eukaryota</taxon>
        <taxon>Viridiplantae</taxon>
        <taxon>Streptophyta</taxon>
        <taxon>Embryophyta</taxon>
        <taxon>Tracheophyta</taxon>
        <taxon>Spermatophyta</taxon>
        <taxon>Magnoliopsida</taxon>
        <taxon>eudicotyledons</taxon>
        <taxon>Gunneridae</taxon>
        <taxon>Pentapetalae</taxon>
        <taxon>asterids</taxon>
        <taxon>campanulids</taxon>
        <taxon>Asterales</taxon>
        <taxon>Asteraceae</taxon>
        <taxon>Asteroideae</taxon>
        <taxon>Heliantheae alliance</taxon>
        <taxon>Millerieae</taxon>
        <taxon>Smallanthus</taxon>
    </lineage>
</organism>
<name>A0ACB9FTR4_9ASTR</name>
<sequence length="130" mass="14318">MLLVQLGQKSPILGYVDSDFAKDIDRGRSILGYAFIVMGCIVIWEASLQHIVTLSTTEAEFVALTEVVKEALWMKGFVYEMGVKVDRAVVLCDQEIEVRSVNTLGNAADMLTKALPGLNFGYCLEKLNLG</sequence>
<gene>
    <name evidence="1" type="ORF">L1987_49087</name>
</gene>
<keyword evidence="2" id="KW-1185">Reference proteome</keyword>
<comment type="caution">
    <text evidence="1">The sequence shown here is derived from an EMBL/GenBank/DDBJ whole genome shotgun (WGS) entry which is preliminary data.</text>
</comment>
<evidence type="ECO:0000313" key="1">
    <source>
        <dbReference type="EMBL" id="KAI3774529.1"/>
    </source>
</evidence>